<sequence length="95" mass="10137">MQIDAHRPTAVVTDVGDLRRLEVLAPAGLADADLAHRLGDLGRLDGDHVWLPVERLRQAGPADGDWAAGFEAMIGYATSKGWVSDGAVRAHVVRS</sequence>
<gene>
    <name evidence="1" type="ORF">SAMN05660324_3144</name>
</gene>
<accession>A0A1G7VNN5</accession>
<evidence type="ECO:0000313" key="1">
    <source>
        <dbReference type="EMBL" id="SDG61307.1"/>
    </source>
</evidence>
<organism evidence="1 2">
    <name type="scientific">Klenkia brasiliensis</name>
    <dbReference type="NCBI Taxonomy" id="333142"/>
    <lineage>
        <taxon>Bacteria</taxon>
        <taxon>Bacillati</taxon>
        <taxon>Actinomycetota</taxon>
        <taxon>Actinomycetes</taxon>
        <taxon>Geodermatophilales</taxon>
        <taxon>Geodermatophilaceae</taxon>
        <taxon>Klenkia</taxon>
    </lineage>
</organism>
<dbReference type="EMBL" id="FNCF01000004">
    <property type="protein sequence ID" value="SDG61307.1"/>
    <property type="molecule type" value="Genomic_DNA"/>
</dbReference>
<dbReference type="OrthoDB" id="4481150at2"/>
<proteinExistence type="predicted"/>
<protein>
    <submittedName>
        <fullName evidence="1">Uncharacterized protein</fullName>
    </submittedName>
</protein>
<dbReference type="RefSeq" id="WP_091064687.1">
    <property type="nucleotide sequence ID" value="NZ_FNCF01000004.1"/>
</dbReference>
<name>A0A1G7VNN5_9ACTN</name>
<reference evidence="2" key="1">
    <citation type="submission" date="2016-10" db="EMBL/GenBank/DDBJ databases">
        <authorList>
            <person name="Varghese N."/>
            <person name="Submissions S."/>
        </authorList>
    </citation>
    <scope>NUCLEOTIDE SEQUENCE [LARGE SCALE GENOMIC DNA]</scope>
    <source>
        <strain evidence="2">DSM 44526</strain>
    </source>
</reference>
<keyword evidence="2" id="KW-1185">Reference proteome</keyword>
<dbReference type="AlphaFoldDB" id="A0A1G7VNN5"/>
<dbReference type="Proteomes" id="UP000198863">
    <property type="component" value="Unassembled WGS sequence"/>
</dbReference>
<evidence type="ECO:0000313" key="2">
    <source>
        <dbReference type="Proteomes" id="UP000198863"/>
    </source>
</evidence>